<proteinExistence type="predicted"/>
<evidence type="ECO:0000313" key="4">
    <source>
        <dbReference type="Proteomes" id="UP000503540"/>
    </source>
</evidence>
<dbReference type="InterPro" id="IPR036508">
    <property type="entry name" value="Chitin-bd_dom_sf"/>
</dbReference>
<keyword evidence="1" id="KW-0732">Signal</keyword>
<dbReference type="RefSeq" id="WP_167473361.1">
    <property type="nucleotide sequence ID" value="NZ_CP046172.1"/>
</dbReference>
<dbReference type="Gene3D" id="2.170.140.10">
    <property type="entry name" value="Chitin binding domain"/>
    <property type="match status" value="1"/>
</dbReference>
<name>A0A6G9YB65_9NOCA</name>
<evidence type="ECO:0000256" key="1">
    <source>
        <dbReference type="SAM" id="SignalP"/>
    </source>
</evidence>
<feature type="domain" description="Chitin-binding type-2" evidence="2">
    <location>
        <begin position="54"/>
        <end position="87"/>
    </location>
</feature>
<dbReference type="Proteomes" id="UP000503540">
    <property type="component" value="Chromosome"/>
</dbReference>
<sequence>MKRTITAGLLAAGFLAAPAIAYAEPPIPWETTKPNAEAGCTDPGQRYAPGERFNEYWRCGRDGVAYLKNCDGGFLWDVRTDRCDWPQIAHPELFPPA</sequence>
<evidence type="ECO:0000259" key="2">
    <source>
        <dbReference type="Pfam" id="PF01607"/>
    </source>
</evidence>
<organism evidence="3 4">
    <name type="scientific">Nocardia arthritidis</name>
    <dbReference type="NCBI Taxonomy" id="228602"/>
    <lineage>
        <taxon>Bacteria</taxon>
        <taxon>Bacillati</taxon>
        <taxon>Actinomycetota</taxon>
        <taxon>Actinomycetes</taxon>
        <taxon>Mycobacteriales</taxon>
        <taxon>Nocardiaceae</taxon>
        <taxon>Nocardia</taxon>
    </lineage>
</organism>
<reference evidence="3 4" key="1">
    <citation type="journal article" date="2019" name="ACS Chem. Biol.">
        <title>Identification and Mobilization of a Cryptic Antibiotic Biosynthesis Gene Locus from a Human-Pathogenic Nocardia Isolate.</title>
        <authorList>
            <person name="Herisse M."/>
            <person name="Ishida K."/>
            <person name="Porter J.L."/>
            <person name="Howden B."/>
            <person name="Hertweck C."/>
            <person name="Stinear T.P."/>
            <person name="Pidot S.J."/>
        </authorList>
    </citation>
    <scope>NUCLEOTIDE SEQUENCE [LARGE SCALE GENOMIC DNA]</scope>
    <source>
        <strain evidence="3 4">AUSMDU00012717</strain>
    </source>
</reference>
<dbReference type="GO" id="GO:0005576">
    <property type="term" value="C:extracellular region"/>
    <property type="evidence" value="ECO:0007669"/>
    <property type="project" value="InterPro"/>
</dbReference>
<dbReference type="Pfam" id="PF01607">
    <property type="entry name" value="CBM_14"/>
    <property type="match status" value="1"/>
</dbReference>
<dbReference type="AlphaFoldDB" id="A0A6G9YB65"/>
<dbReference type="EMBL" id="CP046172">
    <property type="protein sequence ID" value="QIS10370.1"/>
    <property type="molecule type" value="Genomic_DNA"/>
</dbReference>
<feature type="signal peptide" evidence="1">
    <location>
        <begin position="1"/>
        <end position="23"/>
    </location>
</feature>
<dbReference type="GO" id="GO:0008061">
    <property type="term" value="F:chitin binding"/>
    <property type="evidence" value="ECO:0007669"/>
    <property type="project" value="InterPro"/>
</dbReference>
<feature type="chain" id="PRO_5026259425" description="Chitin-binding type-2 domain-containing protein" evidence="1">
    <location>
        <begin position="24"/>
        <end position="97"/>
    </location>
</feature>
<dbReference type="SUPFAM" id="SSF57625">
    <property type="entry name" value="Invertebrate chitin-binding proteins"/>
    <property type="match status" value="1"/>
</dbReference>
<dbReference type="KEGG" id="nah:F5544_12395"/>
<gene>
    <name evidence="3" type="ORF">F5544_12395</name>
</gene>
<keyword evidence="4" id="KW-1185">Reference proteome</keyword>
<evidence type="ECO:0000313" key="3">
    <source>
        <dbReference type="EMBL" id="QIS10370.1"/>
    </source>
</evidence>
<protein>
    <recommendedName>
        <fullName evidence="2">Chitin-binding type-2 domain-containing protein</fullName>
    </recommendedName>
</protein>
<accession>A0A6G9YB65</accession>
<dbReference type="InterPro" id="IPR002557">
    <property type="entry name" value="Chitin-bd_dom"/>
</dbReference>